<dbReference type="AlphaFoldDB" id="A0AAD2PVL9"/>
<dbReference type="EMBL" id="CAKOGP040001903">
    <property type="protein sequence ID" value="CAJ1956039.1"/>
    <property type="molecule type" value="Genomic_DNA"/>
</dbReference>
<proteinExistence type="predicted"/>
<evidence type="ECO:0000259" key="2">
    <source>
        <dbReference type="Pfam" id="PF20710"/>
    </source>
</evidence>
<feature type="region of interest" description="Disordered" evidence="1">
    <location>
        <begin position="1"/>
        <end position="20"/>
    </location>
</feature>
<accession>A0AAD2PVL9</accession>
<sequence length="793" mass="86704">MATKDNTANACANDATNTNHSPLHLLQSVIQSSHPAVGKEDANPLKSSSAKSSGMIQTRTLTLYSGTIKSSTATIPEATVESSHYDAAKPPPADASAEYDPEAGPPDTEGTAYSYISSSSSTSSSKNSVALPVKSNKKAYKTPVEDGTILKLVDVVLGRGGLANNHPGNKDLLGRIKDLQTIYKRYSDMNRQEKNDSTRLVFDWIKERGGRFLKMDPIKECWREVDQRQAYNKVMHMFRDDHSTEGRARKRKKYSKHKLPPSITSGTVAFSDATSISGSNQESVEDTEGQPLILDVFQATSSSFSDTRPTKPANLETASVVVTPTPAAAAAEDTGSSHISEKDVLFGRGGHANNNSGNQNLLEYIKSMQDEYKAFGNTETGKKEKKKLTLKVVEWVHNQGGRFLRRDKKDGPWEETTEKDARLKVSQLFRNDHTPAARLRKRKKYSGDMWSKKSPDDTTAINDSSSSNLAQDNDNESSSEVDPMEDQKPAAVDTPVALSKLPPNLTVSSPVASVSSNLAGLATLAANESEMGVNFSAEEQATDKMKEASSNAEVTSENEQNISAITLGEMTTAPPPNNPMEVANPITNVTLPEGALSQFHMPFQYLPFGMHSAPHPFDVMQSPSIQPYLSEPQAAMHFAAENPIVASVPSAPAGPNGTPKSNVVGTFSDKDVLLGRGGHANHHPGNKTLLDRVKMFQPTYKSFGSEEDGKKQKNNLTRELVEWVQAQGGRFLKRSGKDVPWREVSYNEARMKVSHLFRNDHTPEGRERKRKRYANANAKNASELSPNKETEKK</sequence>
<feature type="region of interest" description="Disordered" evidence="1">
    <location>
        <begin position="242"/>
        <end position="266"/>
    </location>
</feature>
<comment type="caution">
    <text evidence="3">The sequence shown here is derived from an EMBL/GenBank/DDBJ whole genome shotgun (WGS) entry which is preliminary data.</text>
</comment>
<feature type="domain" description="DUF6824" evidence="2">
    <location>
        <begin position="671"/>
        <end position="759"/>
    </location>
</feature>
<feature type="region of interest" description="Disordered" evidence="1">
    <location>
        <begin position="33"/>
        <end position="54"/>
    </location>
</feature>
<gene>
    <name evidence="3" type="ORF">CYCCA115_LOCUS16043</name>
</gene>
<feature type="compositionally biased region" description="Polar residues" evidence="1">
    <location>
        <begin position="45"/>
        <end position="54"/>
    </location>
</feature>
<dbReference type="Pfam" id="PF20710">
    <property type="entry name" value="DUF6824"/>
    <property type="match status" value="3"/>
</dbReference>
<evidence type="ECO:0000256" key="1">
    <source>
        <dbReference type="SAM" id="MobiDB-lite"/>
    </source>
</evidence>
<feature type="domain" description="DUF6824" evidence="2">
    <location>
        <begin position="343"/>
        <end position="431"/>
    </location>
</feature>
<feature type="compositionally biased region" description="Acidic residues" evidence="1">
    <location>
        <begin position="473"/>
        <end position="484"/>
    </location>
</feature>
<evidence type="ECO:0000313" key="4">
    <source>
        <dbReference type="Proteomes" id="UP001295423"/>
    </source>
</evidence>
<feature type="compositionally biased region" description="Basic residues" evidence="1">
    <location>
        <begin position="248"/>
        <end position="259"/>
    </location>
</feature>
<name>A0AAD2PVL9_9STRA</name>
<organism evidence="3 4">
    <name type="scientific">Cylindrotheca closterium</name>
    <dbReference type="NCBI Taxonomy" id="2856"/>
    <lineage>
        <taxon>Eukaryota</taxon>
        <taxon>Sar</taxon>
        <taxon>Stramenopiles</taxon>
        <taxon>Ochrophyta</taxon>
        <taxon>Bacillariophyta</taxon>
        <taxon>Bacillariophyceae</taxon>
        <taxon>Bacillariophycidae</taxon>
        <taxon>Bacillariales</taxon>
        <taxon>Bacillariaceae</taxon>
        <taxon>Cylindrotheca</taxon>
    </lineage>
</organism>
<feature type="region of interest" description="Disordered" evidence="1">
    <location>
        <begin position="429"/>
        <end position="490"/>
    </location>
</feature>
<feature type="region of interest" description="Disordered" evidence="1">
    <location>
        <begin position="754"/>
        <end position="793"/>
    </location>
</feature>
<dbReference type="Proteomes" id="UP001295423">
    <property type="component" value="Unassembled WGS sequence"/>
</dbReference>
<dbReference type="InterPro" id="IPR049227">
    <property type="entry name" value="DUF6824"/>
</dbReference>
<evidence type="ECO:0000313" key="3">
    <source>
        <dbReference type="EMBL" id="CAJ1956039.1"/>
    </source>
</evidence>
<feature type="domain" description="DUF6824" evidence="2">
    <location>
        <begin position="154"/>
        <end position="240"/>
    </location>
</feature>
<feature type="compositionally biased region" description="Low complexity" evidence="1">
    <location>
        <begin position="1"/>
        <end position="19"/>
    </location>
</feature>
<reference evidence="3" key="1">
    <citation type="submission" date="2023-08" db="EMBL/GenBank/DDBJ databases">
        <authorList>
            <person name="Audoor S."/>
            <person name="Bilcke G."/>
        </authorList>
    </citation>
    <scope>NUCLEOTIDE SEQUENCE</scope>
</reference>
<feature type="compositionally biased region" description="Polar residues" evidence="1">
    <location>
        <begin position="457"/>
        <end position="472"/>
    </location>
</feature>
<feature type="region of interest" description="Disordered" evidence="1">
    <location>
        <begin position="79"/>
        <end position="131"/>
    </location>
</feature>
<keyword evidence="4" id="KW-1185">Reference proteome</keyword>
<feature type="compositionally biased region" description="Basic and acidic residues" evidence="1">
    <location>
        <begin position="757"/>
        <end position="767"/>
    </location>
</feature>
<feature type="compositionally biased region" description="Low complexity" evidence="1">
    <location>
        <begin position="114"/>
        <end position="128"/>
    </location>
</feature>
<protein>
    <recommendedName>
        <fullName evidence="2">DUF6824 domain-containing protein</fullName>
    </recommendedName>
</protein>